<dbReference type="SUPFAM" id="SSF52540">
    <property type="entry name" value="P-loop containing nucleoside triphosphate hydrolases"/>
    <property type="match status" value="1"/>
</dbReference>
<reference evidence="3" key="2">
    <citation type="submission" date="2025-08" db="UniProtKB">
        <authorList>
            <consortium name="RefSeq"/>
        </authorList>
    </citation>
    <scope>IDENTIFICATION</scope>
</reference>
<dbReference type="GeneID" id="103334398"/>
<dbReference type="Gene3D" id="3.40.50.300">
    <property type="entry name" value="P-loop containing nucleotide triphosphate hydrolases"/>
    <property type="match status" value="1"/>
</dbReference>
<dbReference type="PANTHER" id="PTHR48040">
    <property type="entry name" value="PLEIOTROPIC DRUG RESISTANCE PROTEIN 1-LIKE ISOFORM X1"/>
    <property type="match status" value="1"/>
</dbReference>
<dbReference type="InterPro" id="IPR003959">
    <property type="entry name" value="ATPase_AAA_core"/>
</dbReference>
<protein>
    <submittedName>
        <fullName evidence="3">Pleiotropic drug resistance protein 1-like isoform X1</fullName>
    </submittedName>
</protein>
<evidence type="ECO:0000259" key="1">
    <source>
        <dbReference type="Pfam" id="PF00004"/>
    </source>
</evidence>
<proteinExistence type="predicted"/>
<dbReference type="PANTHER" id="PTHR48040:SF35">
    <property type="entry name" value="ABC TRANSPORTER G FAMILY MEMBER 39-LIKE"/>
    <property type="match status" value="1"/>
</dbReference>
<dbReference type="InterPro" id="IPR027417">
    <property type="entry name" value="P-loop_NTPase"/>
</dbReference>
<evidence type="ECO:0000313" key="2">
    <source>
        <dbReference type="Proteomes" id="UP000694861"/>
    </source>
</evidence>
<reference evidence="2" key="1">
    <citation type="journal article" date="2012" name="Nat. Commun.">
        <title>The genome of Prunus mume.</title>
        <authorList>
            <person name="Zhang Q."/>
            <person name="Chen W."/>
            <person name="Sun L."/>
            <person name="Zhao F."/>
            <person name="Huang B."/>
            <person name="Yang W."/>
            <person name="Tao Y."/>
            <person name="Wang J."/>
            <person name="Yuan Z."/>
            <person name="Fan G."/>
            <person name="Xing Z."/>
            <person name="Han C."/>
            <person name="Pan H."/>
            <person name="Zhong X."/>
            <person name="Shi W."/>
            <person name="Liang X."/>
            <person name="Du D."/>
            <person name="Sun F."/>
            <person name="Xu Z."/>
            <person name="Hao R."/>
            <person name="Lv T."/>
            <person name="Lv Y."/>
            <person name="Zheng Z."/>
            <person name="Sun M."/>
            <person name="Luo L."/>
            <person name="Cai M."/>
            <person name="Gao Y."/>
            <person name="Wang J."/>
            <person name="Yin Y."/>
            <person name="Xu X."/>
            <person name="Cheng T."/>
            <person name="Wang J."/>
        </authorList>
    </citation>
    <scope>NUCLEOTIDE SEQUENCE [LARGE SCALE GENOMIC DNA]</scope>
</reference>
<organism evidence="2 3">
    <name type="scientific">Prunus mume</name>
    <name type="common">Japanese apricot</name>
    <name type="synonym">Armeniaca mume</name>
    <dbReference type="NCBI Taxonomy" id="102107"/>
    <lineage>
        <taxon>Eukaryota</taxon>
        <taxon>Viridiplantae</taxon>
        <taxon>Streptophyta</taxon>
        <taxon>Embryophyta</taxon>
        <taxon>Tracheophyta</taxon>
        <taxon>Spermatophyta</taxon>
        <taxon>Magnoliopsida</taxon>
        <taxon>eudicotyledons</taxon>
        <taxon>Gunneridae</taxon>
        <taxon>Pentapetalae</taxon>
        <taxon>rosids</taxon>
        <taxon>fabids</taxon>
        <taxon>Rosales</taxon>
        <taxon>Rosaceae</taxon>
        <taxon>Amygdaloideae</taxon>
        <taxon>Amygdaleae</taxon>
        <taxon>Prunus</taxon>
    </lineage>
</organism>
<evidence type="ECO:0000313" key="3">
    <source>
        <dbReference type="RefSeq" id="XP_008235578.1"/>
    </source>
</evidence>
<feature type="domain" description="ATPase AAA-type core" evidence="1">
    <location>
        <begin position="3"/>
        <end position="40"/>
    </location>
</feature>
<gene>
    <name evidence="3" type="primary">LOC103334398</name>
</gene>
<accession>A0ABM0P7U1</accession>
<dbReference type="Pfam" id="PF00004">
    <property type="entry name" value="AAA"/>
    <property type="match status" value="1"/>
</dbReference>
<name>A0ABM0P7U1_PRUMU</name>
<dbReference type="Proteomes" id="UP000694861">
    <property type="component" value="Linkage group LG6"/>
</dbReference>
<dbReference type="RefSeq" id="XP_008235578.1">
    <property type="nucleotide sequence ID" value="XM_008237356.1"/>
</dbReference>
<keyword evidence="2" id="KW-1185">Reference proteome</keyword>
<sequence length="106" mass="11680">MTLLLGPPSSGKTTLLLALARELDQDLKRSAVYISQHDVHMGEMTVGETLAFSARCQGIGTRYDILAEISRREKEANIKPDADLDIYMKAVASEVQVKNKQCQEGT</sequence>